<sequence length="148" mass="15818">MAARLTYRAPTPTPSPLCLVTARTVAGKLCGCKVGGGGPTSVHACAAEVDPLRPAPGGGSRPDPTGRRGYGYAAVGRWLWLCPEAAGAPWWRWFYCSWDTWWGSSDLGRHGLVCGELRRRRRRLSSPATAPSLGGRLLVLSGVGVVFR</sequence>
<dbReference type="Gramene" id="LPERR08G12130.1">
    <property type="protein sequence ID" value="LPERR08G12130.1"/>
    <property type="gene ID" value="LPERR08G12130"/>
</dbReference>
<dbReference type="Proteomes" id="UP000032180">
    <property type="component" value="Chromosome 8"/>
</dbReference>
<accession>A0A0D9X7U6</accession>
<evidence type="ECO:0000313" key="1">
    <source>
        <dbReference type="EnsemblPlants" id="LPERR08G12130.1"/>
    </source>
</evidence>
<reference evidence="2" key="2">
    <citation type="submission" date="2013-12" db="EMBL/GenBank/DDBJ databases">
        <authorList>
            <person name="Yu Y."/>
            <person name="Lee S."/>
            <person name="de Baynast K."/>
            <person name="Wissotski M."/>
            <person name="Liu L."/>
            <person name="Talag J."/>
            <person name="Goicoechea J."/>
            <person name="Angelova A."/>
            <person name="Jetty R."/>
            <person name="Kudrna D."/>
            <person name="Golser W."/>
            <person name="Rivera L."/>
            <person name="Zhang J."/>
            <person name="Wing R."/>
        </authorList>
    </citation>
    <scope>NUCLEOTIDE SEQUENCE</scope>
</reference>
<dbReference type="AlphaFoldDB" id="A0A0D9X7U6"/>
<proteinExistence type="predicted"/>
<reference evidence="1" key="3">
    <citation type="submission" date="2015-04" db="UniProtKB">
        <authorList>
            <consortium name="EnsemblPlants"/>
        </authorList>
    </citation>
    <scope>IDENTIFICATION</scope>
</reference>
<name>A0A0D9X7U6_9ORYZ</name>
<dbReference type="HOGENOM" id="CLU_1761407_0_0_1"/>
<reference evidence="1 2" key="1">
    <citation type="submission" date="2012-08" db="EMBL/GenBank/DDBJ databases">
        <title>Oryza genome evolution.</title>
        <authorList>
            <person name="Wing R.A."/>
        </authorList>
    </citation>
    <scope>NUCLEOTIDE SEQUENCE</scope>
</reference>
<evidence type="ECO:0000313" key="2">
    <source>
        <dbReference type="Proteomes" id="UP000032180"/>
    </source>
</evidence>
<keyword evidence="2" id="KW-1185">Reference proteome</keyword>
<organism evidence="1 2">
    <name type="scientific">Leersia perrieri</name>
    <dbReference type="NCBI Taxonomy" id="77586"/>
    <lineage>
        <taxon>Eukaryota</taxon>
        <taxon>Viridiplantae</taxon>
        <taxon>Streptophyta</taxon>
        <taxon>Embryophyta</taxon>
        <taxon>Tracheophyta</taxon>
        <taxon>Spermatophyta</taxon>
        <taxon>Magnoliopsida</taxon>
        <taxon>Liliopsida</taxon>
        <taxon>Poales</taxon>
        <taxon>Poaceae</taxon>
        <taxon>BOP clade</taxon>
        <taxon>Oryzoideae</taxon>
        <taxon>Oryzeae</taxon>
        <taxon>Oryzinae</taxon>
        <taxon>Leersia</taxon>
    </lineage>
</organism>
<protein>
    <submittedName>
        <fullName evidence="1">Uncharacterized protein</fullName>
    </submittedName>
</protein>
<dbReference type="EnsemblPlants" id="LPERR08G12130.1">
    <property type="protein sequence ID" value="LPERR08G12130.1"/>
    <property type="gene ID" value="LPERR08G12130"/>
</dbReference>